<dbReference type="EMBL" id="JAUHHV010000006">
    <property type="protein sequence ID" value="KAK1421330.1"/>
    <property type="molecule type" value="Genomic_DNA"/>
</dbReference>
<gene>
    <name evidence="2" type="ORF">QVD17_23578</name>
</gene>
<dbReference type="AlphaFoldDB" id="A0AAD8KKM6"/>
<proteinExistence type="predicted"/>
<feature type="region of interest" description="Disordered" evidence="1">
    <location>
        <begin position="1"/>
        <end position="24"/>
    </location>
</feature>
<evidence type="ECO:0000313" key="3">
    <source>
        <dbReference type="Proteomes" id="UP001229421"/>
    </source>
</evidence>
<name>A0AAD8KKM6_TARER</name>
<evidence type="ECO:0000313" key="2">
    <source>
        <dbReference type="EMBL" id="KAK1421330.1"/>
    </source>
</evidence>
<sequence>MDRGGGGDGRGGDDRGSDDKAATAEAMEAEAVVFDGDNMCEIKREVDLPSLHYQNSVISYHLRHIAPSPPPPPSDLASGFSNLNLSSNGMMDEENQLQARLQKASQLGKGSYQYMGKSGGNINGSGSPVNSYMKGPTNGLGGYASQYRSLDSPTSSFHGVGGSGGYVMNPSYWRNPILERFK</sequence>
<feature type="compositionally biased region" description="Basic and acidic residues" evidence="1">
    <location>
        <begin position="1"/>
        <end position="22"/>
    </location>
</feature>
<protein>
    <submittedName>
        <fullName evidence="2">Uncharacterized protein</fullName>
    </submittedName>
</protein>
<comment type="caution">
    <text evidence="2">The sequence shown here is derived from an EMBL/GenBank/DDBJ whole genome shotgun (WGS) entry which is preliminary data.</text>
</comment>
<evidence type="ECO:0000256" key="1">
    <source>
        <dbReference type="SAM" id="MobiDB-lite"/>
    </source>
</evidence>
<dbReference type="Proteomes" id="UP001229421">
    <property type="component" value="Unassembled WGS sequence"/>
</dbReference>
<feature type="region of interest" description="Disordered" evidence="1">
    <location>
        <begin position="65"/>
        <end position="88"/>
    </location>
</feature>
<keyword evidence="3" id="KW-1185">Reference proteome</keyword>
<accession>A0AAD8KKM6</accession>
<reference evidence="2" key="1">
    <citation type="journal article" date="2023" name="bioRxiv">
        <title>Improved chromosome-level genome assembly for marigold (Tagetes erecta).</title>
        <authorList>
            <person name="Jiang F."/>
            <person name="Yuan L."/>
            <person name="Wang S."/>
            <person name="Wang H."/>
            <person name="Xu D."/>
            <person name="Wang A."/>
            <person name="Fan W."/>
        </authorList>
    </citation>
    <scope>NUCLEOTIDE SEQUENCE</scope>
    <source>
        <strain evidence="2">WSJ</strain>
        <tissue evidence="2">Leaf</tissue>
    </source>
</reference>
<organism evidence="2 3">
    <name type="scientific">Tagetes erecta</name>
    <name type="common">African marigold</name>
    <dbReference type="NCBI Taxonomy" id="13708"/>
    <lineage>
        <taxon>Eukaryota</taxon>
        <taxon>Viridiplantae</taxon>
        <taxon>Streptophyta</taxon>
        <taxon>Embryophyta</taxon>
        <taxon>Tracheophyta</taxon>
        <taxon>Spermatophyta</taxon>
        <taxon>Magnoliopsida</taxon>
        <taxon>eudicotyledons</taxon>
        <taxon>Gunneridae</taxon>
        <taxon>Pentapetalae</taxon>
        <taxon>asterids</taxon>
        <taxon>campanulids</taxon>
        <taxon>Asterales</taxon>
        <taxon>Asteraceae</taxon>
        <taxon>Asteroideae</taxon>
        <taxon>Heliantheae alliance</taxon>
        <taxon>Tageteae</taxon>
        <taxon>Tagetes</taxon>
    </lineage>
</organism>